<dbReference type="EMBL" id="CP027226">
    <property type="protein sequence ID" value="AVM42587.1"/>
    <property type="molecule type" value="Genomic_DNA"/>
</dbReference>
<dbReference type="InterPro" id="IPR019606">
    <property type="entry name" value="GerMN"/>
</dbReference>
<protein>
    <recommendedName>
        <fullName evidence="3">GerMN domain-containing protein</fullName>
    </recommendedName>
</protein>
<feature type="region of interest" description="Disordered" evidence="1">
    <location>
        <begin position="38"/>
        <end position="80"/>
    </location>
</feature>
<dbReference type="AlphaFoldDB" id="A0A2S0KNK8"/>
<accession>A0A2S0KNK8</accession>
<name>A0A2S0KNK8_9FIRM</name>
<dbReference type="OrthoDB" id="9809406at2"/>
<reference evidence="5" key="1">
    <citation type="submission" date="2018-02" db="EMBL/GenBank/DDBJ databases">
        <authorList>
            <person name="Holder M.E."/>
            <person name="Ajami N.J."/>
            <person name="Petrosino J.F."/>
        </authorList>
    </citation>
    <scope>NUCLEOTIDE SEQUENCE [LARGE SCALE GENOMIC DNA]</scope>
    <source>
        <strain evidence="5">CCUG 47711</strain>
    </source>
</reference>
<dbReference type="InterPro" id="IPR018911">
    <property type="entry name" value="Gmad2_Ig-like_dom"/>
</dbReference>
<evidence type="ECO:0000313" key="5">
    <source>
        <dbReference type="Proteomes" id="UP000237947"/>
    </source>
</evidence>
<evidence type="ECO:0000256" key="1">
    <source>
        <dbReference type="SAM" id="MobiDB-lite"/>
    </source>
</evidence>
<dbReference type="SMART" id="SM00909">
    <property type="entry name" value="Germane"/>
    <property type="match status" value="1"/>
</dbReference>
<keyword evidence="5" id="KW-1185">Reference proteome</keyword>
<organism evidence="4 5">
    <name type="scientific">Fastidiosipila sanguinis</name>
    <dbReference type="NCBI Taxonomy" id="236753"/>
    <lineage>
        <taxon>Bacteria</taxon>
        <taxon>Bacillati</taxon>
        <taxon>Bacillota</taxon>
        <taxon>Clostridia</taxon>
        <taxon>Eubacteriales</taxon>
        <taxon>Oscillospiraceae</taxon>
        <taxon>Fastidiosipila</taxon>
    </lineage>
</organism>
<sequence>MRKNIFNKSGRKKLKQLTLIAMVIALAVTPLAACKHTDEDTNKTTSNTTSMQEDSDTSTTTSESTEKTTEATTTQAEPQEEMKVNLYYIKEATVNGGQGVQDNQADGEKSYYLVRETHTIPKTEAVAKAALEELLKNDAQTEGAFVSFREDQKILGVDIENGVATVNLSPEYLLQEQSGNAETYSILAMVNTLTEFPSIEEVKFLVDGEEAQVGGLAGIKVPEKLVRNLSLVLEPEIWINTPEDGAVLSGNKIRVEGSAMVFEKTLHYKLEDKDGNVLVEDFLTMSEGSDMRGIFDFEIEVPETDASEFKLSLYGASGKDGSPTGLVTHTFTIK</sequence>
<feature type="compositionally biased region" description="Low complexity" evidence="1">
    <location>
        <begin position="48"/>
        <end position="63"/>
    </location>
</feature>
<dbReference type="Pfam" id="PF10646">
    <property type="entry name" value="Germane"/>
    <property type="match status" value="1"/>
</dbReference>
<dbReference type="Pfam" id="PF10648">
    <property type="entry name" value="Gmad2"/>
    <property type="match status" value="1"/>
</dbReference>
<gene>
    <name evidence="4" type="ORF">C5Q98_04845</name>
</gene>
<dbReference type="Proteomes" id="UP000237947">
    <property type="component" value="Chromosome"/>
</dbReference>
<feature type="chain" id="PRO_5015515955" description="GerMN domain-containing protein" evidence="2">
    <location>
        <begin position="33"/>
        <end position="334"/>
    </location>
</feature>
<feature type="signal peptide" evidence="2">
    <location>
        <begin position="1"/>
        <end position="32"/>
    </location>
</feature>
<evidence type="ECO:0000259" key="3">
    <source>
        <dbReference type="SMART" id="SM00909"/>
    </source>
</evidence>
<keyword evidence="2" id="KW-0732">Signal</keyword>
<feature type="domain" description="GerMN" evidence="3">
    <location>
        <begin position="127"/>
        <end position="215"/>
    </location>
</feature>
<dbReference type="RefSeq" id="WP_106012541.1">
    <property type="nucleotide sequence ID" value="NZ_CP027226.1"/>
</dbReference>
<proteinExistence type="predicted"/>
<evidence type="ECO:0000256" key="2">
    <source>
        <dbReference type="SAM" id="SignalP"/>
    </source>
</evidence>
<dbReference type="KEGG" id="fsa:C5Q98_04845"/>
<evidence type="ECO:0000313" key="4">
    <source>
        <dbReference type="EMBL" id="AVM42587.1"/>
    </source>
</evidence>